<proteinExistence type="predicted"/>
<keyword evidence="2" id="KW-1185">Reference proteome</keyword>
<dbReference type="Proteomes" id="UP000295604">
    <property type="component" value="Unassembled WGS sequence"/>
</dbReference>
<name>A0A4R8TTG1_9PEZI</name>
<sequence>MAEITRRDAFVIVRAASELRRPSPPPPPLMDDGPPRFRHPICSRCLVSAEVKPPTGRARDLEHRVTIVYIRD</sequence>
<evidence type="ECO:0000313" key="1">
    <source>
        <dbReference type="EMBL" id="TEA22421.1"/>
    </source>
</evidence>
<reference evidence="1 2" key="1">
    <citation type="submission" date="2018-11" db="EMBL/GenBank/DDBJ databases">
        <title>Genome sequence and assembly of Colletotrichum sidae.</title>
        <authorList>
            <person name="Gan P."/>
            <person name="Shirasu K."/>
        </authorList>
    </citation>
    <scope>NUCLEOTIDE SEQUENCE [LARGE SCALE GENOMIC DNA]</scope>
    <source>
        <strain evidence="1 2">CBS 518.97</strain>
    </source>
</reference>
<comment type="caution">
    <text evidence="1">The sequence shown here is derived from an EMBL/GenBank/DDBJ whole genome shotgun (WGS) entry which is preliminary data.</text>
</comment>
<dbReference type="EMBL" id="QAPF01000006">
    <property type="protein sequence ID" value="TEA22421.1"/>
    <property type="molecule type" value="Genomic_DNA"/>
</dbReference>
<organism evidence="1 2">
    <name type="scientific">Colletotrichum sidae</name>
    <dbReference type="NCBI Taxonomy" id="1347389"/>
    <lineage>
        <taxon>Eukaryota</taxon>
        <taxon>Fungi</taxon>
        <taxon>Dikarya</taxon>
        <taxon>Ascomycota</taxon>
        <taxon>Pezizomycotina</taxon>
        <taxon>Sordariomycetes</taxon>
        <taxon>Hypocreomycetidae</taxon>
        <taxon>Glomerellales</taxon>
        <taxon>Glomerellaceae</taxon>
        <taxon>Colletotrichum</taxon>
        <taxon>Colletotrichum orbiculare species complex</taxon>
    </lineage>
</organism>
<dbReference type="AlphaFoldDB" id="A0A4R8TTG1"/>
<protein>
    <submittedName>
        <fullName evidence="1">Uncharacterized protein</fullName>
    </submittedName>
</protein>
<gene>
    <name evidence="1" type="ORF">C8034_v004918</name>
</gene>
<evidence type="ECO:0000313" key="2">
    <source>
        <dbReference type="Proteomes" id="UP000295604"/>
    </source>
</evidence>
<accession>A0A4R8TTG1</accession>